<sequence>MFTRKENSTNHHNEIYLKNNCGLSVTLAMIGARWKINIMANLLDGQKLRYSELKEKLTGISERVLSAKLKELENDHLIERVEYGGFPPKVEYSLTEKGNSLKEILDSMKNWGNQQAKEEET</sequence>
<dbReference type="AlphaFoldDB" id="A0A316XCD1"/>
<keyword evidence="1" id="KW-0805">Transcription regulation</keyword>
<dbReference type="Pfam" id="PF01638">
    <property type="entry name" value="HxlR"/>
    <property type="match status" value="1"/>
</dbReference>
<evidence type="ECO:0000256" key="2">
    <source>
        <dbReference type="ARBA" id="ARBA00023125"/>
    </source>
</evidence>
<reference evidence="5 6" key="1">
    <citation type="submission" date="2018-04" db="EMBL/GenBank/DDBJ databases">
        <title>Draft Genome Sequence of Phosphate-Solubilizing Chryseobacterium sp. ISE14 that is a Biocontrol and Plant Growth-Promoting Rhizobacterium Isolated from Cucumber.</title>
        <authorList>
            <person name="Jeong J.-J."/>
            <person name="Sang M.K."/>
            <person name="Choi I.-G."/>
            <person name="Kim K.D."/>
        </authorList>
    </citation>
    <scope>NUCLEOTIDE SEQUENCE [LARGE SCALE GENOMIC DNA]</scope>
    <source>
        <strain evidence="5 6">ISE14</strain>
    </source>
</reference>
<keyword evidence="3" id="KW-0804">Transcription</keyword>
<dbReference type="EMBL" id="PPED02000001">
    <property type="protein sequence ID" value="PWN71357.1"/>
    <property type="molecule type" value="Genomic_DNA"/>
</dbReference>
<name>A0A316XCD1_9FLAO</name>
<dbReference type="PANTHER" id="PTHR33204">
    <property type="entry name" value="TRANSCRIPTIONAL REGULATOR, MARR FAMILY"/>
    <property type="match status" value="1"/>
</dbReference>
<accession>A0A316XCD1</accession>
<dbReference type="PROSITE" id="PS51118">
    <property type="entry name" value="HTH_HXLR"/>
    <property type="match status" value="1"/>
</dbReference>
<dbReference type="RefSeq" id="WP_109710000.1">
    <property type="nucleotide sequence ID" value="NZ_PPED02000001.1"/>
</dbReference>
<evidence type="ECO:0000313" key="5">
    <source>
        <dbReference type="EMBL" id="PWN71357.1"/>
    </source>
</evidence>
<dbReference type="SUPFAM" id="SSF46785">
    <property type="entry name" value="Winged helix' DNA-binding domain"/>
    <property type="match status" value="1"/>
</dbReference>
<dbReference type="InterPro" id="IPR002577">
    <property type="entry name" value="HTH_HxlR"/>
</dbReference>
<dbReference type="InterPro" id="IPR036388">
    <property type="entry name" value="WH-like_DNA-bd_sf"/>
</dbReference>
<evidence type="ECO:0000259" key="4">
    <source>
        <dbReference type="PROSITE" id="PS51118"/>
    </source>
</evidence>
<evidence type="ECO:0000256" key="3">
    <source>
        <dbReference type="ARBA" id="ARBA00023163"/>
    </source>
</evidence>
<dbReference type="Gene3D" id="1.10.10.10">
    <property type="entry name" value="Winged helix-like DNA-binding domain superfamily/Winged helix DNA-binding domain"/>
    <property type="match status" value="1"/>
</dbReference>
<dbReference type="OrthoDB" id="9797599at2"/>
<gene>
    <name evidence="5" type="ORF">C1631_001670</name>
</gene>
<evidence type="ECO:0000256" key="1">
    <source>
        <dbReference type="ARBA" id="ARBA00023015"/>
    </source>
</evidence>
<dbReference type="Proteomes" id="UP000236594">
    <property type="component" value="Unassembled WGS sequence"/>
</dbReference>
<proteinExistence type="predicted"/>
<keyword evidence="6" id="KW-1185">Reference proteome</keyword>
<protein>
    <submittedName>
        <fullName evidence="5">Transcriptional regulator</fullName>
    </submittedName>
</protein>
<evidence type="ECO:0000313" key="6">
    <source>
        <dbReference type="Proteomes" id="UP000236594"/>
    </source>
</evidence>
<dbReference type="InterPro" id="IPR036390">
    <property type="entry name" value="WH_DNA-bd_sf"/>
</dbReference>
<dbReference type="PANTHER" id="PTHR33204:SF29">
    <property type="entry name" value="TRANSCRIPTIONAL REGULATOR"/>
    <property type="match status" value="1"/>
</dbReference>
<dbReference type="GO" id="GO:0003677">
    <property type="term" value="F:DNA binding"/>
    <property type="evidence" value="ECO:0007669"/>
    <property type="project" value="UniProtKB-KW"/>
</dbReference>
<feature type="domain" description="HTH hxlR-type" evidence="4">
    <location>
        <begin position="21"/>
        <end position="120"/>
    </location>
</feature>
<organism evidence="5 6">
    <name type="scientific">Chryseobacterium phosphatilyticum</name>
    <dbReference type="NCBI Taxonomy" id="475075"/>
    <lineage>
        <taxon>Bacteria</taxon>
        <taxon>Pseudomonadati</taxon>
        <taxon>Bacteroidota</taxon>
        <taxon>Flavobacteriia</taxon>
        <taxon>Flavobacteriales</taxon>
        <taxon>Weeksellaceae</taxon>
        <taxon>Chryseobacterium group</taxon>
        <taxon>Chryseobacterium</taxon>
    </lineage>
</organism>
<keyword evidence="2" id="KW-0238">DNA-binding</keyword>
<comment type="caution">
    <text evidence="5">The sequence shown here is derived from an EMBL/GenBank/DDBJ whole genome shotgun (WGS) entry which is preliminary data.</text>
</comment>